<dbReference type="AlphaFoldDB" id="A0A0M3AST7"/>
<proteinExistence type="predicted"/>
<dbReference type="InterPro" id="IPR000073">
    <property type="entry name" value="AB_hydrolase_1"/>
</dbReference>
<dbReference type="SUPFAM" id="SSF55718">
    <property type="entry name" value="SCP-like"/>
    <property type="match status" value="1"/>
</dbReference>
<name>A0A0M3AST7_9SPHN</name>
<comment type="caution">
    <text evidence="2">The sequence shown here is derived from an EMBL/GenBank/DDBJ whole genome shotgun (WGS) entry which is preliminary data.</text>
</comment>
<dbReference type="PANTHER" id="PTHR43798">
    <property type="entry name" value="MONOACYLGLYCEROL LIPASE"/>
    <property type="match status" value="1"/>
</dbReference>
<gene>
    <name evidence="2" type="ORF">YP76_14565</name>
</gene>
<evidence type="ECO:0000259" key="1">
    <source>
        <dbReference type="Pfam" id="PF12697"/>
    </source>
</evidence>
<accession>A0A0M3AST7</accession>
<reference evidence="2 3" key="1">
    <citation type="submission" date="2015-04" db="EMBL/GenBank/DDBJ databases">
        <title>Genome sequence of aromatic hydrocarbons-degrading Sphingobium chungbukense DJ77.</title>
        <authorList>
            <person name="Kim Y.-C."/>
            <person name="Chae J.-C."/>
        </authorList>
    </citation>
    <scope>NUCLEOTIDE SEQUENCE [LARGE SCALE GENOMIC DNA]</scope>
    <source>
        <strain evidence="2 3">DJ77</strain>
    </source>
</reference>
<dbReference type="InterPro" id="IPR050266">
    <property type="entry name" value="AB_hydrolase_sf"/>
</dbReference>
<evidence type="ECO:0000313" key="3">
    <source>
        <dbReference type="Proteomes" id="UP000033874"/>
    </source>
</evidence>
<dbReference type="Gene3D" id="3.30.1050.10">
    <property type="entry name" value="SCP2 sterol-binding domain"/>
    <property type="match status" value="1"/>
</dbReference>
<dbReference type="Proteomes" id="UP000033874">
    <property type="component" value="Unassembled WGS sequence"/>
</dbReference>
<dbReference type="STRING" id="56193.YP76_14565"/>
<organism evidence="2 3">
    <name type="scientific">Sphingobium chungbukense</name>
    <dbReference type="NCBI Taxonomy" id="56193"/>
    <lineage>
        <taxon>Bacteria</taxon>
        <taxon>Pseudomonadati</taxon>
        <taxon>Pseudomonadota</taxon>
        <taxon>Alphaproteobacteria</taxon>
        <taxon>Sphingomonadales</taxon>
        <taxon>Sphingomonadaceae</taxon>
        <taxon>Sphingobium</taxon>
    </lineage>
</organism>
<dbReference type="PATRIC" id="fig|56193.3.peg.3042"/>
<evidence type="ECO:0000313" key="2">
    <source>
        <dbReference type="EMBL" id="KKW91594.1"/>
    </source>
</evidence>
<dbReference type="Pfam" id="PF12697">
    <property type="entry name" value="Abhydrolase_6"/>
    <property type="match status" value="1"/>
</dbReference>
<dbReference type="PRINTS" id="PR00111">
    <property type="entry name" value="ABHYDROLASE"/>
</dbReference>
<dbReference type="EMBL" id="LBIC01000006">
    <property type="protein sequence ID" value="KKW91594.1"/>
    <property type="molecule type" value="Genomic_DNA"/>
</dbReference>
<dbReference type="InterPro" id="IPR036527">
    <property type="entry name" value="SCP2_sterol-bd_dom_sf"/>
</dbReference>
<sequence>METGFWTFDRAAAVRAALDSSREWRATAKYFSMAIRLSDGISSIILDIRNGALSTVGTGDRDTAMSVSGPRRDWEQVAAGELDWFQAVTPGYGAMTVEGDPVFVMRNVKICWLLFDAIARSGGTRLPRQFSPAPLSPPCARTGRYLELDGTDIYYEEAGSGPAILCIHAASQDSLMYRHVLAALSDRYRVIAVDAPGHGKSMMPERGPLSDLTAHAEFNERFIERLSLDRPVIIGCSMGGNLVLELAARRPGRYAAVISCEGADHTPGLDDFVLDMLMVNGHQLLECYSQSLTGKRTSPDRAREVIWQLCRSTPDIMRADLGGYAGFDKRTAMGDIIDPTLLIRGSDDWLVTQQQVDATAGRIAGSEVAILDGTGHYPMIENPVEFNAAVRSFLNRHDIV</sequence>
<dbReference type="InterPro" id="IPR029058">
    <property type="entry name" value="AB_hydrolase_fold"/>
</dbReference>
<keyword evidence="3" id="KW-1185">Reference proteome</keyword>
<dbReference type="SUPFAM" id="SSF53474">
    <property type="entry name" value="alpha/beta-Hydrolases"/>
    <property type="match status" value="1"/>
</dbReference>
<protein>
    <recommendedName>
        <fullName evidence="1">AB hydrolase-1 domain-containing protein</fullName>
    </recommendedName>
</protein>
<dbReference type="Gene3D" id="3.40.50.1820">
    <property type="entry name" value="alpha/beta hydrolase"/>
    <property type="match status" value="1"/>
</dbReference>
<feature type="domain" description="AB hydrolase-1" evidence="1">
    <location>
        <begin position="164"/>
        <end position="389"/>
    </location>
</feature>